<dbReference type="EMBL" id="AOHS01000054">
    <property type="protein sequence ID" value="ELY25864.1"/>
    <property type="molecule type" value="Genomic_DNA"/>
</dbReference>
<evidence type="ECO:0000313" key="3">
    <source>
        <dbReference type="EMBL" id="ELY25864.1"/>
    </source>
</evidence>
<evidence type="ECO:0000313" key="2">
    <source>
        <dbReference type="EMBL" id="ADD04469.1"/>
    </source>
</evidence>
<reference evidence="2" key="4">
    <citation type="submission" date="2016-09" db="EMBL/GenBank/DDBJ databases">
        <authorList>
            <person name="Pfeiffer F."/>
        </authorList>
    </citation>
    <scope>NUCLEOTIDE SEQUENCE</scope>
    <source>
        <strain evidence="2">ATCC 43099</strain>
    </source>
</reference>
<proteinExistence type="predicted"/>
<dbReference type="PaxDb" id="547559-Nmag_0885"/>
<feature type="region of interest" description="Disordered" evidence="1">
    <location>
        <begin position="55"/>
        <end position="130"/>
    </location>
</feature>
<dbReference type="HOGENOM" id="CLU_1933309_0_0_2"/>
<accession>D3T0B1</accession>
<evidence type="ECO:0000313" key="4">
    <source>
        <dbReference type="Proteomes" id="UP000001879"/>
    </source>
</evidence>
<reference evidence="2 4" key="2">
    <citation type="journal article" date="2012" name="BMC Genomics">
        <title>A comparative genomics perspective on the genetic content of the alkaliphilic haloarchaeon Natrialba magadii ATCC 43099T.</title>
        <authorList>
            <person name="Siddaramappa S."/>
            <person name="Challacombe J.F."/>
            <person name="Decastro R.E."/>
            <person name="Pfeiffer F."/>
            <person name="Sastre D.E."/>
            <person name="Gimenez M.I."/>
            <person name="Paggi R.A."/>
            <person name="Detter J.C."/>
            <person name="Davenport K.W."/>
            <person name="Goodwin L.A."/>
            <person name="Kyrpides N."/>
            <person name="Tapia R."/>
            <person name="Pitluck S."/>
            <person name="Lucas S."/>
            <person name="Woyke T."/>
            <person name="Maupin-Furlow J.A."/>
        </authorList>
    </citation>
    <scope>NUCLEOTIDE SEQUENCE [LARGE SCALE GENOMIC DNA]</scope>
    <source>
        <strain evidence="2">ATCC 43099</strain>
        <strain evidence="4">ATCC 43099 / DSM 3394 / CCM 3739 / CIP 104546 / IAM 13178 / JCM 8861 / NBRC 102185 / NCIMB 2190 / MS3</strain>
    </source>
</reference>
<keyword evidence="4" id="KW-1185">Reference proteome</keyword>
<organism evidence="2 4">
    <name type="scientific">Natrialba magadii (strain ATCC 43099 / DSM 3394 / CCM 3739 / CIP 104546 / IAM 13178 / JCM 8861 / NBRC 102185 / NCIMB 2190 / MS3)</name>
    <name type="common">Natronobacterium magadii</name>
    <dbReference type="NCBI Taxonomy" id="547559"/>
    <lineage>
        <taxon>Archaea</taxon>
        <taxon>Methanobacteriati</taxon>
        <taxon>Methanobacteriota</taxon>
        <taxon>Stenosarchaea group</taxon>
        <taxon>Halobacteria</taxon>
        <taxon>Halobacteriales</taxon>
        <taxon>Natrialbaceae</taxon>
        <taxon>Natrialba</taxon>
    </lineage>
</organism>
<dbReference type="STRING" id="547559.Nmag_0885"/>
<evidence type="ECO:0000313" key="5">
    <source>
        <dbReference type="Proteomes" id="UP000011543"/>
    </source>
</evidence>
<dbReference type="Proteomes" id="UP000001879">
    <property type="component" value="Chromosome"/>
</dbReference>
<dbReference type="EMBL" id="CP001932">
    <property type="protein sequence ID" value="ADD04469.1"/>
    <property type="molecule type" value="Genomic_DNA"/>
</dbReference>
<gene>
    <name evidence="2" type="ordered locus">Nmag_0885</name>
    <name evidence="3" type="ORF">C500_16939</name>
</gene>
<name>D3T0B1_NATMM</name>
<reference evidence="4" key="1">
    <citation type="submission" date="2010-02" db="EMBL/GenBank/DDBJ databases">
        <title>Complete sequence of chromosome of Natrialba magadii ATCC 43099.</title>
        <authorList>
            <consortium name="US DOE Joint Genome Institute"/>
            <person name="Lucas S."/>
            <person name="Copeland A."/>
            <person name="Lapidus A."/>
            <person name="Cheng J.-F."/>
            <person name="Bruce D."/>
            <person name="Goodwin L."/>
            <person name="Pitluck S."/>
            <person name="Davenport K."/>
            <person name="Saunders E."/>
            <person name="Detter J.C."/>
            <person name="Han C."/>
            <person name="Tapia R."/>
            <person name="Land M."/>
            <person name="Hauser L."/>
            <person name="Kyrpides N."/>
            <person name="Mikhailova N."/>
            <person name="De Castro R.E."/>
            <person name="Maupin-Furlow J.A."/>
            <person name="Woyke T."/>
        </authorList>
    </citation>
    <scope>NUCLEOTIDE SEQUENCE [LARGE SCALE GENOMIC DNA]</scope>
    <source>
        <strain evidence="4">ATCC 43099 / DSM 3394 / CCM 3739 / CIP 104546 / IAM 13178 / JCM 8861 / NBRC 102185 / NCIMB 2190 / MS3</strain>
    </source>
</reference>
<sequence>MGVSIADGVRSRYWIRNRSVWQPLTRIGGEQIPVAGGAPDGCGWVVRSTGFSVIDTSATDTSATDTSATDTSATDTSATDTSATDTSATDTSATDTSATDTSATDTSATDTSTTSTDRAYSQQHRDGDRR</sequence>
<reference evidence="3 5" key="3">
    <citation type="journal article" date="2014" name="PLoS Genet.">
        <title>Phylogenetically driven sequencing of extremely halophilic archaea reveals strategies for static and dynamic osmo-response.</title>
        <authorList>
            <person name="Becker E.A."/>
            <person name="Seitzer P.M."/>
            <person name="Tritt A."/>
            <person name="Larsen D."/>
            <person name="Krusor M."/>
            <person name="Yao A.I."/>
            <person name="Wu D."/>
            <person name="Madern D."/>
            <person name="Eisen J.A."/>
            <person name="Darling A.E."/>
            <person name="Facciotti M.T."/>
        </authorList>
    </citation>
    <scope>NUCLEOTIDE SEQUENCE [LARGE SCALE GENOMIC DNA]</scope>
    <source>
        <strain evidence="5">ATCC 43099 / DSM 3394 / CCM 3739 / CIP 104546 / IAM 13178 / JCM 8861 / NBRC 102185 / NCIMB 2190 / MS3</strain>
        <strain evidence="3">MS-3</strain>
    </source>
</reference>
<dbReference type="KEGG" id="nmg:Nmag_0885"/>
<dbReference type="AlphaFoldDB" id="D3T0B1"/>
<dbReference type="Proteomes" id="UP000011543">
    <property type="component" value="Unassembled WGS sequence"/>
</dbReference>
<evidence type="ECO:0000256" key="1">
    <source>
        <dbReference type="SAM" id="MobiDB-lite"/>
    </source>
</evidence>
<feature type="compositionally biased region" description="Low complexity" evidence="1">
    <location>
        <begin position="55"/>
        <end position="117"/>
    </location>
</feature>
<protein>
    <submittedName>
        <fullName evidence="2">Uncharacterized protein</fullName>
    </submittedName>
</protein>